<feature type="transmembrane region" description="Helical" evidence="2">
    <location>
        <begin position="12"/>
        <end position="37"/>
    </location>
</feature>
<sequence length="438" mass="47751">MYQSEPQMAVGPLFVILAGLLLFGALMATIIGLVLASSKGGRILLGLGLAALMGMILIAAGFWMVASTGDVVVSRSTELRVDSSSRTGELRNRESTETEQPAIQLNETPQISEPETISPEVSESDESEAVFEPELPDDLVTDQAATNAPPLPVRTMTTNPYSPFPEIPRPMFPPELYRGPSSSQRFASSASSDMHLEMERMREEARHRMNDHFETGIPSGPYESPRDDQPDRKNDPDSLDAPGSTGTPKAEPAPSSIIPPGRPKWVEQDPDWEEETYAMAVSSGPYSRGTDCRRELDQEIDRAIDEYVNELLGNSQAAAMLGSDLDTLKDRVVVDTYREKLSPSVGPMQQWHALLKFGGDVHQKVREFWKAQQQVSRIVYTGAGFLGLLGLLSVGYLGMTLTGEGSQVSPWLVSAVTVIALGALLVVGVIFVRTFPML</sequence>
<evidence type="ECO:0000313" key="3">
    <source>
        <dbReference type="EMBL" id="PQO46583.1"/>
    </source>
</evidence>
<dbReference type="EMBL" id="PUHZ01000009">
    <property type="protein sequence ID" value="PQO46583.1"/>
    <property type="molecule type" value="Genomic_DNA"/>
</dbReference>
<keyword evidence="2" id="KW-0812">Transmembrane</keyword>
<feature type="transmembrane region" description="Helical" evidence="2">
    <location>
        <begin position="411"/>
        <end position="432"/>
    </location>
</feature>
<dbReference type="AlphaFoldDB" id="A0A2S8GQ79"/>
<feature type="region of interest" description="Disordered" evidence="1">
    <location>
        <begin position="173"/>
        <end position="266"/>
    </location>
</feature>
<gene>
    <name evidence="3" type="ORF">C5Y93_08920</name>
</gene>
<protein>
    <submittedName>
        <fullName evidence="3">Uncharacterized protein</fullName>
    </submittedName>
</protein>
<keyword evidence="2" id="KW-0472">Membrane</keyword>
<evidence type="ECO:0000256" key="1">
    <source>
        <dbReference type="SAM" id="MobiDB-lite"/>
    </source>
</evidence>
<comment type="caution">
    <text evidence="3">The sequence shown here is derived from an EMBL/GenBank/DDBJ whole genome shotgun (WGS) entry which is preliminary data.</text>
</comment>
<feature type="transmembrane region" description="Helical" evidence="2">
    <location>
        <begin position="378"/>
        <end position="399"/>
    </location>
</feature>
<feature type="compositionally biased region" description="Polar residues" evidence="1">
    <location>
        <begin position="98"/>
        <end position="121"/>
    </location>
</feature>
<name>A0A2S8GQ79_9BACT</name>
<accession>A0A2S8GQ79</accession>
<feature type="transmembrane region" description="Helical" evidence="2">
    <location>
        <begin position="43"/>
        <end position="66"/>
    </location>
</feature>
<dbReference type="OrthoDB" id="288818at2"/>
<feature type="region of interest" description="Disordered" evidence="1">
    <location>
        <begin position="82"/>
        <end position="158"/>
    </location>
</feature>
<dbReference type="RefSeq" id="WP_105335061.1">
    <property type="nucleotide sequence ID" value="NZ_PUHZ01000009.1"/>
</dbReference>
<feature type="compositionally biased region" description="Low complexity" evidence="1">
    <location>
        <begin position="181"/>
        <end position="192"/>
    </location>
</feature>
<organism evidence="3 4">
    <name type="scientific">Blastopirellula marina</name>
    <dbReference type="NCBI Taxonomy" id="124"/>
    <lineage>
        <taxon>Bacteria</taxon>
        <taxon>Pseudomonadati</taxon>
        <taxon>Planctomycetota</taxon>
        <taxon>Planctomycetia</taxon>
        <taxon>Pirellulales</taxon>
        <taxon>Pirellulaceae</taxon>
        <taxon>Blastopirellula</taxon>
    </lineage>
</organism>
<dbReference type="Proteomes" id="UP000237819">
    <property type="component" value="Unassembled WGS sequence"/>
</dbReference>
<reference evidence="3 4" key="1">
    <citation type="submission" date="2018-02" db="EMBL/GenBank/DDBJ databases">
        <title>Comparative genomes isolates from brazilian mangrove.</title>
        <authorList>
            <person name="Araujo J.E."/>
            <person name="Taketani R.G."/>
            <person name="Silva M.C.P."/>
            <person name="Loureco M.V."/>
            <person name="Andreote F.D."/>
        </authorList>
    </citation>
    <scope>NUCLEOTIDE SEQUENCE [LARGE SCALE GENOMIC DNA]</scope>
    <source>
        <strain evidence="3 4">Nap-Phe MGV</strain>
    </source>
</reference>
<feature type="compositionally biased region" description="Basic and acidic residues" evidence="1">
    <location>
        <begin position="224"/>
        <end position="236"/>
    </location>
</feature>
<evidence type="ECO:0000256" key="2">
    <source>
        <dbReference type="SAM" id="Phobius"/>
    </source>
</evidence>
<evidence type="ECO:0000313" key="4">
    <source>
        <dbReference type="Proteomes" id="UP000237819"/>
    </source>
</evidence>
<feature type="compositionally biased region" description="Basic and acidic residues" evidence="1">
    <location>
        <begin position="82"/>
        <end position="96"/>
    </location>
</feature>
<keyword evidence="2" id="KW-1133">Transmembrane helix</keyword>
<feature type="compositionally biased region" description="Acidic residues" evidence="1">
    <location>
        <begin position="122"/>
        <end position="140"/>
    </location>
</feature>
<feature type="compositionally biased region" description="Basic and acidic residues" evidence="1">
    <location>
        <begin position="194"/>
        <end position="214"/>
    </location>
</feature>
<proteinExistence type="predicted"/>